<organism evidence="4 5">
    <name type="scientific">Serratia oryzae</name>
    <dbReference type="NCBI Taxonomy" id="2034155"/>
    <lineage>
        <taxon>Bacteria</taxon>
        <taxon>Pseudomonadati</taxon>
        <taxon>Pseudomonadota</taxon>
        <taxon>Gammaproteobacteria</taxon>
        <taxon>Enterobacterales</taxon>
        <taxon>Yersiniaceae</taxon>
        <taxon>Serratia</taxon>
    </lineage>
</organism>
<sequence>MNVLKKIERFIPVTLVLALMVAHNGYLILSPIFWRLLQHSHDLLNSTNSWHETMGFLDTMDIPRLMIGIVLIFMAIILLLKARLAWFFSLILFGCIVIVEIFIFKQVTALVWYSLLTIVGLMIFWRRFDHHSLGSTSFFAIASMASLIVYSMLGTLYLGEQYTPKITDLPTAFYFAIVCMSTVGFGDITPHTTLARMFTLTVIIFGITIFAASVASIAGSLISQNLQHIMKGRFSHMIRRNHYIIIGISSLAQNVYKGLTESGGKVTLVCEPGNKQFFPEHADVVEGDPSSVTTLTLAGAEKAKYIVALTESDAVNAFIILAAKEVGGADTKTITLVNESQNMSKIKRVKPDAVLSLQLLGSELLVRSLNGETINRDLNLDTFFSNDQDGSKSE</sequence>
<comment type="subcellular location">
    <subcellularLocation>
        <location evidence="1">Cell membrane</location>
        <topology evidence="1">Multi-pass membrane protein</topology>
    </subcellularLocation>
</comment>
<keyword evidence="4" id="KW-0406">Ion transport</keyword>
<dbReference type="InterPro" id="IPR050721">
    <property type="entry name" value="Trk_Ktr_HKT_K-transport"/>
</dbReference>
<evidence type="ECO:0000313" key="4">
    <source>
        <dbReference type="EMBL" id="OMQ23806.1"/>
    </source>
</evidence>
<dbReference type="NCBIfam" id="NF007828">
    <property type="entry name" value="PRK10537.1"/>
    <property type="match status" value="1"/>
</dbReference>
<protein>
    <submittedName>
        <fullName evidence="4">Voltage-gated potassium channel TrkA</fullName>
    </submittedName>
</protein>
<feature type="transmembrane region" description="Helical" evidence="2">
    <location>
        <begin position="85"/>
        <end position="104"/>
    </location>
</feature>
<dbReference type="GO" id="GO:0005886">
    <property type="term" value="C:plasma membrane"/>
    <property type="evidence" value="ECO:0007669"/>
    <property type="project" value="UniProtKB-SubCell"/>
</dbReference>
<feature type="domain" description="RCK N-terminal" evidence="3">
    <location>
        <begin position="240"/>
        <end position="355"/>
    </location>
</feature>
<dbReference type="Pfam" id="PF07885">
    <property type="entry name" value="Ion_trans_2"/>
    <property type="match status" value="1"/>
</dbReference>
<dbReference type="EMBL" id="MOXD01000004">
    <property type="protein sequence ID" value="OMQ23806.1"/>
    <property type="molecule type" value="Genomic_DNA"/>
</dbReference>
<dbReference type="Gene3D" id="1.10.287.70">
    <property type="match status" value="1"/>
</dbReference>
<evidence type="ECO:0000256" key="1">
    <source>
        <dbReference type="ARBA" id="ARBA00004651"/>
    </source>
</evidence>
<evidence type="ECO:0000259" key="3">
    <source>
        <dbReference type="PROSITE" id="PS51201"/>
    </source>
</evidence>
<feature type="transmembrane region" description="Helical" evidence="2">
    <location>
        <begin position="110"/>
        <end position="126"/>
    </location>
</feature>
<dbReference type="GO" id="GO:0034220">
    <property type="term" value="P:monoatomic ion transmembrane transport"/>
    <property type="evidence" value="ECO:0007669"/>
    <property type="project" value="UniProtKB-KW"/>
</dbReference>
<feature type="transmembrane region" description="Helical" evidence="2">
    <location>
        <begin position="12"/>
        <end position="34"/>
    </location>
</feature>
<dbReference type="Gene3D" id="3.40.50.720">
    <property type="entry name" value="NAD(P)-binding Rossmann-like Domain"/>
    <property type="match status" value="1"/>
</dbReference>
<proteinExistence type="predicted"/>
<evidence type="ECO:0000313" key="5">
    <source>
        <dbReference type="Proteomes" id="UP000216021"/>
    </source>
</evidence>
<dbReference type="AlphaFoldDB" id="A0A1S8CKB3"/>
<keyword evidence="2" id="KW-1133">Transmembrane helix</keyword>
<dbReference type="RefSeq" id="WP_076942013.1">
    <property type="nucleotide sequence ID" value="NZ_MOXD01000004.1"/>
</dbReference>
<feature type="transmembrane region" description="Helical" evidence="2">
    <location>
        <begin position="200"/>
        <end position="222"/>
    </location>
</feature>
<dbReference type="OrthoDB" id="9799090at2"/>
<keyword evidence="2" id="KW-0472">Membrane</keyword>
<reference evidence="4 5" key="1">
    <citation type="submission" date="2016-11" db="EMBL/GenBank/DDBJ databases">
        <title>Rahnella oryzae sp. nov., isolated from rice root.</title>
        <authorList>
            <person name="Zhang X.-X."/>
            <person name="Zhang J."/>
        </authorList>
    </citation>
    <scope>NUCLEOTIDE SEQUENCE [LARGE SCALE GENOMIC DNA]</scope>
    <source>
        <strain evidence="4 5">J11-6</strain>
    </source>
</reference>
<dbReference type="Pfam" id="PF02254">
    <property type="entry name" value="TrkA_N"/>
    <property type="match status" value="1"/>
</dbReference>
<dbReference type="SUPFAM" id="SSF51735">
    <property type="entry name" value="NAD(P)-binding Rossmann-fold domains"/>
    <property type="match status" value="1"/>
</dbReference>
<dbReference type="PANTHER" id="PTHR43833">
    <property type="entry name" value="POTASSIUM CHANNEL PROTEIN 2-RELATED-RELATED"/>
    <property type="match status" value="1"/>
</dbReference>
<keyword evidence="2" id="KW-0812">Transmembrane</keyword>
<dbReference type="GO" id="GO:0006813">
    <property type="term" value="P:potassium ion transport"/>
    <property type="evidence" value="ECO:0007669"/>
    <property type="project" value="InterPro"/>
</dbReference>
<dbReference type="InterPro" id="IPR013099">
    <property type="entry name" value="K_chnl_dom"/>
</dbReference>
<name>A0A1S8CKB3_9GAMM</name>
<evidence type="ECO:0000256" key="2">
    <source>
        <dbReference type="SAM" id="Phobius"/>
    </source>
</evidence>
<dbReference type="InterPro" id="IPR003148">
    <property type="entry name" value="RCK_N"/>
</dbReference>
<dbReference type="Proteomes" id="UP000216021">
    <property type="component" value="Unassembled WGS sequence"/>
</dbReference>
<keyword evidence="4" id="KW-0813">Transport</keyword>
<feature type="transmembrane region" description="Helical" evidence="2">
    <location>
        <begin position="138"/>
        <end position="159"/>
    </location>
</feature>
<dbReference type="PROSITE" id="PS51201">
    <property type="entry name" value="RCK_N"/>
    <property type="match status" value="1"/>
</dbReference>
<keyword evidence="4" id="KW-0407">Ion channel</keyword>
<gene>
    <name evidence="4" type="ORF">BMI79_09910</name>
</gene>
<accession>A0A1S8CKB3</accession>
<comment type="caution">
    <text evidence="4">The sequence shown here is derived from an EMBL/GenBank/DDBJ whole genome shotgun (WGS) entry which is preliminary data.</text>
</comment>
<dbReference type="PANTHER" id="PTHR43833:SF11">
    <property type="entry name" value="VOLTAGE-GATED POTASSIUM CHANNEL KCH"/>
    <property type="match status" value="1"/>
</dbReference>
<feature type="transmembrane region" description="Helical" evidence="2">
    <location>
        <begin position="171"/>
        <end position="188"/>
    </location>
</feature>
<keyword evidence="5" id="KW-1185">Reference proteome</keyword>
<dbReference type="InterPro" id="IPR036291">
    <property type="entry name" value="NAD(P)-bd_dom_sf"/>
</dbReference>
<dbReference type="SUPFAM" id="SSF81324">
    <property type="entry name" value="Voltage-gated potassium channels"/>
    <property type="match status" value="1"/>
</dbReference>
<feature type="transmembrane region" description="Helical" evidence="2">
    <location>
        <begin position="62"/>
        <end position="80"/>
    </location>
</feature>